<dbReference type="AlphaFoldDB" id="A0A7J8JKM7"/>
<dbReference type="GO" id="GO:0030246">
    <property type="term" value="F:carbohydrate binding"/>
    <property type="evidence" value="ECO:0007669"/>
    <property type="project" value="UniProtKB-KW"/>
</dbReference>
<feature type="compositionally biased region" description="Basic and acidic residues" evidence="1">
    <location>
        <begin position="73"/>
        <end position="86"/>
    </location>
</feature>
<evidence type="ECO:0000313" key="2">
    <source>
        <dbReference type="EMBL" id="KAF6496829.1"/>
    </source>
</evidence>
<sequence length="106" mass="12292">MKRENPQLKQIEGLVKELLEREGLTAEGKIEIKIVRPGAEGTEEDTRWLTDEDTKNLKEIFFNILVQGAEEAQKERQRQKDLESNYRRVWGPRGGEGTGDLDEFDF</sequence>
<name>A0A7J8JKM7_ROUAE</name>
<dbReference type="Proteomes" id="UP000593571">
    <property type="component" value="Unassembled WGS sequence"/>
</dbReference>
<keyword evidence="3" id="KW-1185">Reference proteome</keyword>
<reference evidence="2 3" key="1">
    <citation type="journal article" date="2020" name="Nature">
        <title>Six reference-quality genomes reveal evolution of bat adaptations.</title>
        <authorList>
            <person name="Jebb D."/>
            <person name="Huang Z."/>
            <person name="Pippel M."/>
            <person name="Hughes G.M."/>
            <person name="Lavrichenko K."/>
            <person name="Devanna P."/>
            <person name="Winkler S."/>
            <person name="Jermiin L.S."/>
            <person name="Skirmuntt E.C."/>
            <person name="Katzourakis A."/>
            <person name="Burkitt-Gray L."/>
            <person name="Ray D.A."/>
            <person name="Sullivan K.A.M."/>
            <person name="Roscito J.G."/>
            <person name="Kirilenko B.M."/>
            <person name="Davalos L.M."/>
            <person name="Corthals A.P."/>
            <person name="Power M.L."/>
            <person name="Jones G."/>
            <person name="Ransome R.D."/>
            <person name="Dechmann D.K.N."/>
            <person name="Locatelli A.G."/>
            <person name="Puechmaille S.J."/>
            <person name="Fedrigo O."/>
            <person name="Jarvis E.D."/>
            <person name="Hiller M."/>
            <person name="Vernes S.C."/>
            <person name="Myers E.W."/>
            <person name="Teeling E.C."/>
        </authorList>
    </citation>
    <scope>NUCLEOTIDE SEQUENCE [LARGE SCALE GENOMIC DNA]</scope>
    <source>
        <strain evidence="2">MRouAeg1</strain>
        <tissue evidence="2">Muscle</tissue>
    </source>
</reference>
<proteinExistence type="predicted"/>
<protein>
    <submittedName>
        <fullName evidence="2">OS9 endoplasmic reticulum lectin</fullName>
    </submittedName>
</protein>
<evidence type="ECO:0000256" key="1">
    <source>
        <dbReference type="SAM" id="MobiDB-lite"/>
    </source>
</evidence>
<accession>A0A7J8JKM7</accession>
<comment type="caution">
    <text evidence="2">The sequence shown here is derived from an EMBL/GenBank/DDBJ whole genome shotgun (WGS) entry which is preliminary data.</text>
</comment>
<dbReference type="EMBL" id="JACASE010000002">
    <property type="protein sequence ID" value="KAF6496829.1"/>
    <property type="molecule type" value="Genomic_DNA"/>
</dbReference>
<feature type="region of interest" description="Disordered" evidence="1">
    <location>
        <begin position="73"/>
        <end position="106"/>
    </location>
</feature>
<gene>
    <name evidence="2" type="ORF">HJG63_014745</name>
</gene>
<evidence type="ECO:0000313" key="3">
    <source>
        <dbReference type="Proteomes" id="UP000593571"/>
    </source>
</evidence>
<organism evidence="2 3">
    <name type="scientific">Rousettus aegyptiacus</name>
    <name type="common">Egyptian fruit bat</name>
    <name type="synonym">Pteropus aegyptiacus</name>
    <dbReference type="NCBI Taxonomy" id="9407"/>
    <lineage>
        <taxon>Eukaryota</taxon>
        <taxon>Metazoa</taxon>
        <taxon>Chordata</taxon>
        <taxon>Craniata</taxon>
        <taxon>Vertebrata</taxon>
        <taxon>Euteleostomi</taxon>
        <taxon>Mammalia</taxon>
        <taxon>Eutheria</taxon>
        <taxon>Laurasiatheria</taxon>
        <taxon>Chiroptera</taxon>
        <taxon>Yinpterochiroptera</taxon>
        <taxon>Pteropodoidea</taxon>
        <taxon>Pteropodidae</taxon>
        <taxon>Rousettinae</taxon>
        <taxon>Rousettus</taxon>
    </lineage>
</organism>
<keyword evidence="2" id="KW-0430">Lectin</keyword>